<evidence type="ECO:0000313" key="2">
    <source>
        <dbReference type="Proteomes" id="UP000887159"/>
    </source>
</evidence>
<keyword evidence="2" id="KW-1185">Reference proteome</keyword>
<dbReference type="EMBL" id="BMAU01021103">
    <property type="protein sequence ID" value="GFX90669.1"/>
    <property type="molecule type" value="Genomic_DNA"/>
</dbReference>
<comment type="caution">
    <text evidence="1">The sequence shown here is derived from an EMBL/GenBank/DDBJ whole genome shotgun (WGS) entry which is preliminary data.</text>
</comment>
<evidence type="ECO:0000313" key="1">
    <source>
        <dbReference type="EMBL" id="GFX90669.1"/>
    </source>
</evidence>
<accession>A0A8X6REE1</accession>
<dbReference type="AlphaFoldDB" id="A0A8X6REE1"/>
<organism evidence="1 2">
    <name type="scientific">Trichonephila clavipes</name>
    <name type="common">Golden silk orbweaver</name>
    <name type="synonym">Nephila clavipes</name>
    <dbReference type="NCBI Taxonomy" id="2585209"/>
    <lineage>
        <taxon>Eukaryota</taxon>
        <taxon>Metazoa</taxon>
        <taxon>Ecdysozoa</taxon>
        <taxon>Arthropoda</taxon>
        <taxon>Chelicerata</taxon>
        <taxon>Arachnida</taxon>
        <taxon>Araneae</taxon>
        <taxon>Araneomorphae</taxon>
        <taxon>Entelegynae</taxon>
        <taxon>Araneoidea</taxon>
        <taxon>Nephilidae</taxon>
        <taxon>Trichonephila</taxon>
    </lineage>
</organism>
<name>A0A8X6REE1_TRICX</name>
<sequence length="80" mass="9227">MNSILNKENTIGYKCLKDQQETAFQPYNRLAFWYNPVEDYSFSRHVLIGTMTMVCPYCEALNFSGETKEMCCATGKIKLP</sequence>
<proteinExistence type="predicted"/>
<gene>
    <name evidence="1" type="ORF">TNCV_3194871</name>
</gene>
<reference evidence="1" key="1">
    <citation type="submission" date="2020-08" db="EMBL/GenBank/DDBJ databases">
        <title>Multicomponent nature underlies the extraordinary mechanical properties of spider dragline silk.</title>
        <authorList>
            <person name="Kono N."/>
            <person name="Nakamura H."/>
            <person name="Mori M."/>
            <person name="Yoshida Y."/>
            <person name="Ohtoshi R."/>
            <person name="Malay A.D."/>
            <person name="Moran D.A.P."/>
            <person name="Tomita M."/>
            <person name="Numata K."/>
            <person name="Arakawa K."/>
        </authorList>
    </citation>
    <scope>NUCLEOTIDE SEQUENCE</scope>
</reference>
<protein>
    <submittedName>
        <fullName evidence="1">Uncharacterized protein</fullName>
    </submittedName>
</protein>
<dbReference type="Proteomes" id="UP000887159">
    <property type="component" value="Unassembled WGS sequence"/>
</dbReference>